<dbReference type="Pfam" id="PF19268">
    <property type="entry name" value="CIS_TMP"/>
    <property type="match status" value="2"/>
</dbReference>
<gene>
    <name evidence="1" type="ORF">MUY27_01340</name>
</gene>
<sequence length="1232" mass="140820">MGYYHIQRYLFDVTTTGSESEARLLQGQLSNIFNQQVVSRLEALFDRVIPEDVALHINELTIDAGVIPPQLLDTQLVERIIEELEQQLLLLLEENHQQLPGGTTNSPTGQFAADKFGLLTYYLLYGLFPWWAKGFAISSVNKLIEELIHSDEQRLKRIILSIGSRQNVQQRLAWQFSDHTIRKMIAVLEPAEADFIFQYHAEVLYQKRRTNLFTGEASGFSRVIWRFIFSTLLRDGAGRFNRKMFVLYNIRSIAAHFNLAYTRLLDILYASMDSEYFEGTHFEVFGIVKELWNEGRQADTPNPVNDYIGNEDTSTPEAEIWVQQLRIIHYYLFHLSLPPEAKIKDLAELNSNMLRLMRMTPRSVIQLLYELQQLENPGARLAIVFNDGVTEEIIRLIEPTNAVFILEYRTTVNKIQERERPVNIEQASFSRVVWELIFNFILKEHGSEFNRKMFLERNIRALAGHYNLSVANLANILRHRSSALLSTSLLDIFFEVLDRLEEAAIVGTDNTPSTVATVVVKENPARLHNHPVYQRNVLLHIIIHGEVPSWYHGELTVGALVLELAKAASNEFIQLLAYAAHSGTYLLNIYRYIPLAALLEALQQLTGGRKAVQIYQEAVAAIATIGAISMDPERLQRMVFEAFLQTYSSGSWRSFDIRLFLDAVIRKLSLSGGLSEAKVVALLRDATTTQGQSVYLKEALKVIRAVPKGYEFNGSEALILSATGTEWLTTVLDTYHQNNSSSTITYQDTLLHILEFYLKEYRLPPGLGLSADQAMVLLRQIIVVLLRRSPEKLKEVFDGDGNIYARMYLHNLFAITVSAEYMAVRRFLELYLKADAERYITTLTGNSSKEGDQYILRWIDQLLTRKENLSAAERTLLSRISRQQSLAVYLAGHYTDEQIYSLLTLVEQEWGENLVLFLTELTAFLQRAFNVSDQALAARLRTFNLIYFLGSNQRVSARDYIRKLFENFNYYIGNLTEAQLTRLIEAQIAREKVSPGFYQLLPEIKVALLRQMELLTGRAAVARLVAAIGKETRLPPPDQQIIDELKKYKNIGSMQDDELPLPEGDTYLINNAGLVLLHPFLFTFFNRLEMLDGKNFKDENARRWGIHLLQHLVGSDGSVTENELLLNKILVGLPPQEAVEEGIELSDTEKELSEQLLKVVTQQWDKLKNTSIAGLQASFLQRQGSLSITEGNWQLRVEPRAYDLILQTLPWGIGLIKLPWMDTMLHVIWELN</sequence>
<protein>
    <submittedName>
        <fullName evidence="1">Contractile injection system tape measure protein</fullName>
    </submittedName>
</protein>
<evidence type="ECO:0000313" key="2">
    <source>
        <dbReference type="Proteomes" id="UP001139450"/>
    </source>
</evidence>
<organism evidence="1 2">
    <name type="scientific">Mucilaginibacter straminoryzae</name>
    <dbReference type="NCBI Taxonomy" id="2932774"/>
    <lineage>
        <taxon>Bacteria</taxon>
        <taxon>Pseudomonadati</taxon>
        <taxon>Bacteroidota</taxon>
        <taxon>Sphingobacteriia</taxon>
        <taxon>Sphingobacteriales</taxon>
        <taxon>Sphingobacteriaceae</taxon>
        <taxon>Mucilaginibacter</taxon>
    </lineage>
</organism>
<keyword evidence="2" id="KW-1185">Reference proteome</keyword>
<dbReference type="RefSeq" id="WP_245128163.1">
    <property type="nucleotide sequence ID" value="NZ_JALJEJ010000001.1"/>
</dbReference>
<comment type="caution">
    <text evidence="1">The sequence shown here is derived from an EMBL/GenBank/DDBJ whole genome shotgun (WGS) entry which is preliminary data.</text>
</comment>
<accession>A0A9X1WZ60</accession>
<dbReference type="AlphaFoldDB" id="A0A9X1WZ60"/>
<proteinExistence type="predicted"/>
<dbReference type="InterPro" id="IPR045538">
    <property type="entry name" value="CIS_TMP"/>
</dbReference>
<name>A0A9X1WZ60_9SPHI</name>
<reference evidence="1" key="1">
    <citation type="submission" date="2022-04" db="EMBL/GenBank/DDBJ databases">
        <title>Mucilaginibacter sp. RS28 isolated from freshwater.</title>
        <authorList>
            <person name="Ko S.-R."/>
        </authorList>
    </citation>
    <scope>NUCLEOTIDE SEQUENCE</scope>
    <source>
        <strain evidence="1">RS28</strain>
    </source>
</reference>
<dbReference type="Proteomes" id="UP001139450">
    <property type="component" value="Unassembled WGS sequence"/>
</dbReference>
<evidence type="ECO:0000313" key="1">
    <source>
        <dbReference type="EMBL" id="MCJ8208332.1"/>
    </source>
</evidence>
<dbReference type="EMBL" id="JALJEJ010000001">
    <property type="protein sequence ID" value="MCJ8208332.1"/>
    <property type="molecule type" value="Genomic_DNA"/>
</dbReference>